<proteinExistence type="inferred from homology"/>
<dbReference type="GO" id="GO:0006935">
    <property type="term" value="P:chemotaxis"/>
    <property type="evidence" value="ECO:0007669"/>
    <property type="project" value="UniProtKB-KW"/>
</dbReference>
<dbReference type="SMART" id="SM00304">
    <property type="entry name" value="HAMP"/>
    <property type="match status" value="2"/>
</dbReference>
<keyword evidence="4" id="KW-1133">Transmembrane helix</keyword>
<sequence length="731" mass="77620">MLDGQHRANFPKGTCRMRLAVSIRTAISSIVALAAVVMIGLLGLMLLSGKTRDANEAESRLVETQLQTLDALEIAFLQARRAEKDFLLRREDSHVEQHAAALAEIGQQIDRARRQDGQISGSSAAESDFAALAAAVAAYQATFGELVASQRRLGLDEKSGLQGSLREAVHGIEKGLEAIGQPEMQVKMLMMRRHEKDFILRGDPIYLERLNARVDEFRAFPDSHYADPGQQAEIDRLLTAYQASFAAFVAESLTETDLRAALSDRFAEAEPVLARIEQAVASRGKAILARVSEANRQSRAMALSLGLAGLGLFAVLALWLSFAISRPLRAIRTALQQMMAGDYTHPLHATRITESAAIADAVEAFRRDLVIKGAIDKEIAVVIAACAAGDFSRRIDHPGEGSGSDELVRGVNAIGEAAQKGLGDVLVVLDALSQGDLTRRMPQGHQGVFGQISDAIDALIGSLSDILRQLASSSDRLNMTAQQIAGAADEASHRGQNSAASLEETAAALQTLAHTVQESAASARSAEEFVEGARSRAEATRIVADKAVDAISRIQGSSSAIGRITDMIEDVAFQTNLLALNAGVEAARAGEAGRGFAVVASEVRALAQRATEAAGEINDLIRSSEAHVADGVRLVSDSVTALSAIQESILHVVEKVTEIAGNTVDQATGITEINTAVGALDKDVQNNAATLEQTSAAGQGLRDEAGALVDLVRQFRLPTDGVMRTSRIAAE</sequence>
<dbReference type="Proteomes" id="UP000466730">
    <property type="component" value="Unassembled WGS sequence"/>
</dbReference>
<dbReference type="Gene3D" id="1.10.287.950">
    <property type="entry name" value="Methyl-accepting chemotaxis protein"/>
    <property type="match status" value="1"/>
</dbReference>
<comment type="similarity">
    <text evidence="2">Belongs to the methyl-accepting chemotaxis (MCP) protein family.</text>
</comment>
<dbReference type="OrthoDB" id="5349256at2"/>
<dbReference type="Pfam" id="PF18947">
    <property type="entry name" value="HAMP_2"/>
    <property type="match status" value="1"/>
</dbReference>
<keyword evidence="4" id="KW-0472">Membrane</keyword>
<feature type="transmembrane region" description="Helical" evidence="4">
    <location>
        <begin position="26"/>
        <end position="47"/>
    </location>
</feature>
<keyword evidence="3" id="KW-0807">Transducer</keyword>
<dbReference type="InterPro" id="IPR032255">
    <property type="entry name" value="HBM"/>
</dbReference>
<dbReference type="AlphaFoldDB" id="A0A844B7A2"/>
<gene>
    <name evidence="7" type="ORF">GH815_14075</name>
</gene>
<evidence type="ECO:0000256" key="3">
    <source>
        <dbReference type="PROSITE-ProRule" id="PRU00284"/>
    </source>
</evidence>
<evidence type="ECO:0000256" key="4">
    <source>
        <dbReference type="SAM" id="Phobius"/>
    </source>
</evidence>
<dbReference type="CDD" id="cd11386">
    <property type="entry name" value="MCP_signal"/>
    <property type="match status" value="1"/>
</dbReference>
<organism evidence="7 8">
    <name type="scientific">Rhodovulum strictum</name>
    <dbReference type="NCBI Taxonomy" id="58314"/>
    <lineage>
        <taxon>Bacteria</taxon>
        <taxon>Pseudomonadati</taxon>
        <taxon>Pseudomonadota</taxon>
        <taxon>Alphaproteobacteria</taxon>
        <taxon>Rhodobacterales</taxon>
        <taxon>Paracoccaceae</taxon>
        <taxon>Rhodovulum</taxon>
    </lineage>
</organism>
<dbReference type="Pfam" id="PF00015">
    <property type="entry name" value="MCPsignal"/>
    <property type="match status" value="1"/>
</dbReference>
<dbReference type="InterPro" id="IPR004089">
    <property type="entry name" value="MCPsignal_dom"/>
</dbReference>
<dbReference type="SMART" id="SM00283">
    <property type="entry name" value="MA"/>
    <property type="match status" value="1"/>
</dbReference>
<feature type="transmembrane region" description="Helical" evidence="4">
    <location>
        <begin position="300"/>
        <end position="322"/>
    </location>
</feature>
<evidence type="ECO:0000256" key="1">
    <source>
        <dbReference type="ARBA" id="ARBA00022500"/>
    </source>
</evidence>
<dbReference type="Pfam" id="PF00672">
    <property type="entry name" value="HAMP"/>
    <property type="match status" value="1"/>
</dbReference>
<evidence type="ECO:0000313" key="8">
    <source>
        <dbReference type="Proteomes" id="UP000466730"/>
    </source>
</evidence>
<reference evidence="7 8" key="1">
    <citation type="submission" date="2019-11" db="EMBL/GenBank/DDBJ databases">
        <title>Draft Whole-Genome sequence of the marine photosynthetic bacterium Rhodovulum strictum DSM 11289.</title>
        <authorList>
            <person name="Kyndt J.A."/>
            <person name="Meyer T.E."/>
        </authorList>
    </citation>
    <scope>NUCLEOTIDE SEQUENCE [LARGE SCALE GENOMIC DNA]</scope>
    <source>
        <strain evidence="7 8">DSM 11289</strain>
    </source>
</reference>
<dbReference type="SUPFAM" id="SSF58104">
    <property type="entry name" value="Methyl-accepting chemotaxis protein (MCP) signaling domain"/>
    <property type="match status" value="1"/>
</dbReference>
<dbReference type="PANTHER" id="PTHR43531">
    <property type="entry name" value="PROTEIN ICFG"/>
    <property type="match status" value="1"/>
</dbReference>
<dbReference type="SMART" id="SM01358">
    <property type="entry name" value="HBM"/>
    <property type="match status" value="1"/>
</dbReference>
<evidence type="ECO:0000259" key="5">
    <source>
        <dbReference type="PROSITE" id="PS50111"/>
    </source>
</evidence>
<evidence type="ECO:0000256" key="2">
    <source>
        <dbReference type="ARBA" id="ARBA00029447"/>
    </source>
</evidence>
<protein>
    <submittedName>
        <fullName evidence="7">HAMP domain-containing protein</fullName>
    </submittedName>
</protein>
<keyword evidence="1" id="KW-0145">Chemotaxis</keyword>
<dbReference type="PROSITE" id="PS50111">
    <property type="entry name" value="CHEMOTAXIS_TRANSDUC_2"/>
    <property type="match status" value="1"/>
</dbReference>
<name>A0A844B7A2_9RHOB</name>
<feature type="domain" description="HAMP" evidence="6">
    <location>
        <begin position="416"/>
        <end position="468"/>
    </location>
</feature>
<dbReference type="PROSITE" id="PS50885">
    <property type="entry name" value="HAMP"/>
    <property type="match status" value="2"/>
</dbReference>
<dbReference type="GO" id="GO:0016020">
    <property type="term" value="C:membrane"/>
    <property type="evidence" value="ECO:0007669"/>
    <property type="project" value="InterPro"/>
</dbReference>
<dbReference type="Gene3D" id="6.10.340.10">
    <property type="match status" value="1"/>
</dbReference>
<comment type="caution">
    <text evidence="7">The sequence shown here is derived from an EMBL/GenBank/DDBJ whole genome shotgun (WGS) entry which is preliminary data.</text>
</comment>
<dbReference type="PANTHER" id="PTHR43531:SF11">
    <property type="entry name" value="METHYL-ACCEPTING CHEMOTAXIS PROTEIN 3"/>
    <property type="match status" value="1"/>
</dbReference>
<evidence type="ECO:0000259" key="6">
    <source>
        <dbReference type="PROSITE" id="PS50885"/>
    </source>
</evidence>
<feature type="domain" description="Methyl-accepting transducer" evidence="5">
    <location>
        <begin position="473"/>
        <end position="702"/>
    </location>
</feature>
<dbReference type="EMBL" id="WJPO01000024">
    <property type="protein sequence ID" value="MRH22121.1"/>
    <property type="molecule type" value="Genomic_DNA"/>
</dbReference>
<dbReference type="InterPro" id="IPR003660">
    <property type="entry name" value="HAMP_dom"/>
</dbReference>
<keyword evidence="4" id="KW-0812">Transmembrane</keyword>
<evidence type="ECO:0000313" key="7">
    <source>
        <dbReference type="EMBL" id="MRH22121.1"/>
    </source>
</evidence>
<dbReference type="InterPro" id="IPR051310">
    <property type="entry name" value="MCP_chemotaxis"/>
</dbReference>
<keyword evidence="8" id="KW-1185">Reference proteome</keyword>
<feature type="domain" description="HAMP" evidence="6">
    <location>
        <begin position="322"/>
        <end position="374"/>
    </location>
</feature>
<accession>A0A844B7A2</accession>
<dbReference type="GO" id="GO:0007165">
    <property type="term" value="P:signal transduction"/>
    <property type="evidence" value="ECO:0007669"/>
    <property type="project" value="UniProtKB-KW"/>
</dbReference>